<protein>
    <submittedName>
        <fullName evidence="1">Uncharacterized protein</fullName>
    </submittedName>
</protein>
<accession>A0A6C0R2X7</accession>
<dbReference type="GeneID" id="55626431"/>
<dbReference type="Proteomes" id="UP000479357">
    <property type="component" value="Segment"/>
</dbReference>
<evidence type="ECO:0000313" key="1">
    <source>
        <dbReference type="EMBL" id="QHZ59732.1"/>
    </source>
</evidence>
<dbReference type="RefSeq" id="YP_009855691.1">
    <property type="nucleotide sequence ID" value="NC_048847.1"/>
</dbReference>
<sequence>MIDINYNDPTSVVRSNIGDPNKRYVSDNTITSALAKNDGDIDKASILIMETMLTHFSIQADESRTDDVWYKFTKLYERFKSRLDEFKNSNSSKHGIPIIIGGTRISEKNAVVQDVDSFLPHLLDDWRTLQEQVRLVDEAKARYDNV</sequence>
<evidence type="ECO:0000313" key="2">
    <source>
        <dbReference type="Proteomes" id="UP000479357"/>
    </source>
</evidence>
<organism evidence="1 2">
    <name type="scientific">Alteromonas phage vB_AmeM_PT11-V22</name>
    <dbReference type="NCBI Taxonomy" id="2704031"/>
    <lineage>
        <taxon>Viruses</taxon>
        <taxon>Duplodnaviria</taxon>
        <taxon>Heunggongvirae</taxon>
        <taxon>Uroviricota</taxon>
        <taxon>Caudoviricetes</taxon>
        <taxon>Myoalterovirus</taxon>
        <taxon>Myoalterovirus PT11V22</taxon>
    </lineage>
</organism>
<reference evidence="1 2" key="1">
    <citation type="submission" date="2019-12" db="EMBL/GenBank/DDBJ databases">
        <title>Alteromonas phage V22 represents a new genus of marine bacteriophages that requires a novel tail fiber chaperone for host recognition.</title>
        <authorList>
            <person name="Gonzalez-Serrano R."/>
            <person name="Dunne M."/>
            <person name="Rosselli R."/>
            <person name="Martin-Cuadrado A.-B."/>
            <person name="Grosboillot V."/>
            <person name="Zinsli L."/>
            <person name="Roda-Garcia J.J."/>
            <person name="Loessner M.J."/>
            <person name="Rodriguez-Valera F."/>
        </authorList>
    </citation>
    <scope>NUCLEOTIDE SEQUENCE [LARGE SCALE GENOMIC DNA]</scope>
</reference>
<dbReference type="KEGG" id="vg:55626431"/>
<proteinExistence type="predicted"/>
<name>A0A6C0R2X7_9CAUD</name>
<keyword evidence="2" id="KW-1185">Reference proteome</keyword>
<dbReference type="EMBL" id="MN877442">
    <property type="protein sequence ID" value="QHZ59732.1"/>
    <property type="molecule type" value="Genomic_DNA"/>
</dbReference>